<dbReference type="EMBL" id="MEYS01000001">
    <property type="protein sequence ID" value="OGD34708.1"/>
    <property type="molecule type" value="Genomic_DNA"/>
</dbReference>
<evidence type="ECO:0000256" key="1">
    <source>
        <dbReference type="ARBA" id="ARBA00010759"/>
    </source>
</evidence>
<feature type="active site" evidence="2">
    <location>
        <position position="139"/>
    </location>
</feature>
<dbReference type="NCBIfam" id="TIGR00079">
    <property type="entry name" value="pept_deformyl"/>
    <property type="match status" value="1"/>
</dbReference>
<evidence type="ECO:0000313" key="3">
    <source>
        <dbReference type="EMBL" id="OGD34708.1"/>
    </source>
</evidence>
<dbReference type="STRING" id="1797298.A2988_04395"/>
<dbReference type="SUPFAM" id="SSF56420">
    <property type="entry name" value="Peptide deformylase"/>
    <property type="match status" value="1"/>
</dbReference>
<reference evidence="3 4" key="1">
    <citation type="journal article" date="2016" name="Nat. Commun.">
        <title>Thousands of microbial genomes shed light on interconnected biogeochemical processes in an aquifer system.</title>
        <authorList>
            <person name="Anantharaman K."/>
            <person name="Brown C.T."/>
            <person name="Hug L.A."/>
            <person name="Sharon I."/>
            <person name="Castelle C.J."/>
            <person name="Probst A.J."/>
            <person name="Thomas B.C."/>
            <person name="Singh A."/>
            <person name="Wilkins M.J."/>
            <person name="Karaoz U."/>
            <person name="Brodie E.L."/>
            <person name="Williams K.H."/>
            <person name="Hubbard S.S."/>
            <person name="Banfield J.F."/>
        </authorList>
    </citation>
    <scope>NUCLEOTIDE SEQUENCE [LARGE SCALE GENOMIC DNA]</scope>
</reference>
<evidence type="ECO:0000313" key="4">
    <source>
        <dbReference type="Proteomes" id="UP000176650"/>
    </source>
</evidence>
<keyword evidence="2" id="KW-0479">Metal-binding</keyword>
<keyword evidence="2" id="KW-0648">Protein biosynthesis</keyword>
<dbReference type="Gene3D" id="3.90.45.10">
    <property type="entry name" value="Peptide deformylase"/>
    <property type="match status" value="1"/>
</dbReference>
<evidence type="ECO:0000256" key="2">
    <source>
        <dbReference type="HAMAP-Rule" id="MF_00163"/>
    </source>
</evidence>
<dbReference type="GO" id="GO:0042586">
    <property type="term" value="F:peptide deformylase activity"/>
    <property type="evidence" value="ECO:0007669"/>
    <property type="project" value="UniProtKB-UniRule"/>
</dbReference>
<accession>A0A1F5BVV8</accession>
<dbReference type="GO" id="GO:0046872">
    <property type="term" value="F:metal ion binding"/>
    <property type="evidence" value="ECO:0007669"/>
    <property type="project" value="UniProtKB-KW"/>
</dbReference>
<sequence>MAILPIQTELKERNKILRAMSQEVKDIGDPRIQKLIGDMHETLENTENGVGLATPQVGKNLRMFVASPALELAQTVFINPVIVKISKETDSMEEGCLSVPGKYGKTRRATSLKVEAYNEHGKKFKLKAEGLIAQLVQHEMGHLDGELFIDKAKNIKTHS</sequence>
<dbReference type="PANTHER" id="PTHR10458:SF22">
    <property type="entry name" value="PEPTIDE DEFORMYLASE"/>
    <property type="match status" value="1"/>
</dbReference>
<dbReference type="AlphaFoldDB" id="A0A1F5BVV8"/>
<dbReference type="Pfam" id="PF01327">
    <property type="entry name" value="Pep_deformylase"/>
    <property type="match status" value="1"/>
</dbReference>
<organism evidence="3 4">
    <name type="scientific">Candidatus Azambacteria bacterium RIFCSPLOWO2_01_FULL_46_25</name>
    <dbReference type="NCBI Taxonomy" id="1797298"/>
    <lineage>
        <taxon>Bacteria</taxon>
        <taxon>Candidatus Azamiibacteriota</taxon>
    </lineage>
</organism>
<gene>
    <name evidence="2" type="primary">def</name>
    <name evidence="3" type="ORF">A2988_04395</name>
</gene>
<keyword evidence="2" id="KW-0378">Hydrolase</keyword>
<keyword evidence="2" id="KW-0408">Iron</keyword>
<dbReference type="InterPro" id="IPR023635">
    <property type="entry name" value="Peptide_deformylase"/>
</dbReference>
<dbReference type="CDD" id="cd00487">
    <property type="entry name" value="Pep_deformylase"/>
    <property type="match status" value="1"/>
</dbReference>
<dbReference type="PIRSF" id="PIRSF004749">
    <property type="entry name" value="Pep_def"/>
    <property type="match status" value="1"/>
</dbReference>
<comment type="caution">
    <text evidence="3">The sequence shown here is derived from an EMBL/GenBank/DDBJ whole genome shotgun (WGS) entry which is preliminary data.</text>
</comment>
<dbReference type="Proteomes" id="UP000176650">
    <property type="component" value="Unassembled WGS sequence"/>
</dbReference>
<dbReference type="PRINTS" id="PR01576">
    <property type="entry name" value="PDEFORMYLASE"/>
</dbReference>
<comment type="cofactor">
    <cofactor evidence="2">
        <name>Fe(2+)</name>
        <dbReference type="ChEBI" id="CHEBI:29033"/>
    </cofactor>
    <text evidence="2">Binds 1 Fe(2+) ion.</text>
</comment>
<dbReference type="InterPro" id="IPR036821">
    <property type="entry name" value="Peptide_deformylase_sf"/>
</dbReference>
<feature type="binding site" evidence="2">
    <location>
        <position position="142"/>
    </location>
    <ligand>
        <name>Fe cation</name>
        <dbReference type="ChEBI" id="CHEBI:24875"/>
    </ligand>
</feature>
<feature type="binding site" evidence="2">
    <location>
        <position position="96"/>
    </location>
    <ligand>
        <name>Fe cation</name>
        <dbReference type="ChEBI" id="CHEBI:24875"/>
    </ligand>
</feature>
<dbReference type="EC" id="3.5.1.88" evidence="2"/>
<dbReference type="HAMAP" id="MF_00163">
    <property type="entry name" value="Pep_deformylase"/>
    <property type="match status" value="1"/>
</dbReference>
<proteinExistence type="inferred from homology"/>
<dbReference type="GO" id="GO:0006412">
    <property type="term" value="P:translation"/>
    <property type="evidence" value="ECO:0007669"/>
    <property type="project" value="UniProtKB-UniRule"/>
</dbReference>
<name>A0A1F5BVV8_9BACT</name>
<dbReference type="PANTHER" id="PTHR10458">
    <property type="entry name" value="PEPTIDE DEFORMYLASE"/>
    <property type="match status" value="1"/>
</dbReference>
<dbReference type="NCBIfam" id="NF001159">
    <property type="entry name" value="PRK00150.1-3"/>
    <property type="match status" value="1"/>
</dbReference>
<comment type="function">
    <text evidence="2">Removes the formyl group from the N-terminal Met of newly synthesized proteins. Requires at least a dipeptide for an efficient rate of reaction. N-terminal L-methionine is a prerequisite for activity but the enzyme has broad specificity at other positions.</text>
</comment>
<protein>
    <recommendedName>
        <fullName evidence="2">Peptide deformylase</fullName>
        <shortName evidence="2">PDF</shortName>
        <ecNumber evidence="2">3.5.1.88</ecNumber>
    </recommendedName>
    <alternativeName>
        <fullName evidence="2">Polypeptide deformylase</fullName>
    </alternativeName>
</protein>
<comment type="similarity">
    <text evidence="1 2">Belongs to the polypeptide deformylase family.</text>
</comment>
<feature type="binding site" evidence="2">
    <location>
        <position position="138"/>
    </location>
    <ligand>
        <name>Fe cation</name>
        <dbReference type="ChEBI" id="CHEBI:24875"/>
    </ligand>
</feature>
<comment type="catalytic activity">
    <reaction evidence="2">
        <text>N-terminal N-formyl-L-methionyl-[peptide] + H2O = N-terminal L-methionyl-[peptide] + formate</text>
        <dbReference type="Rhea" id="RHEA:24420"/>
        <dbReference type="Rhea" id="RHEA-COMP:10639"/>
        <dbReference type="Rhea" id="RHEA-COMP:10640"/>
        <dbReference type="ChEBI" id="CHEBI:15377"/>
        <dbReference type="ChEBI" id="CHEBI:15740"/>
        <dbReference type="ChEBI" id="CHEBI:49298"/>
        <dbReference type="ChEBI" id="CHEBI:64731"/>
        <dbReference type="EC" id="3.5.1.88"/>
    </reaction>
</comment>